<dbReference type="InterPro" id="IPR050371">
    <property type="entry name" value="Fungal_virulence_M36"/>
</dbReference>
<feature type="binding site" evidence="12">
    <location>
        <position position="368"/>
    </location>
    <ligand>
        <name>Zn(2+)</name>
        <dbReference type="ChEBI" id="CHEBI:29105"/>
        <note>catalytic</note>
    </ligand>
</feature>
<evidence type="ECO:0000256" key="13">
    <source>
        <dbReference type="RuleBase" id="RU364017"/>
    </source>
</evidence>
<feature type="active site" evidence="11">
    <location>
        <position position="369"/>
    </location>
</feature>
<dbReference type="EC" id="3.4.24.-" evidence="13"/>
<proteinExistence type="inferred from homology"/>
<evidence type="ECO:0000256" key="3">
    <source>
        <dbReference type="ARBA" id="ARBA00022525"/>
    </source>
</evidence>
<keyword evidence="8 12" id="KW-0862">Zinc</keyword>
<evidence type="ECO:0000256" key="2">
    <source>
        <dbReference type="ARBA" id="ARBA00006006"/>
    </source>
</evidence>
<dbReference type="GO" id="GO:0005615">
    <property type="term" value="C:extracellular space"/>
    <property type="evidence" value="ECO:0007669"/>
    <property type="project" value="InterPro"/>
</dbReference>
<keyword evidence="10 13" id="KW-0865">Zymogen</keyword>
<comment type="cofactor">
    <cofactor evidence="12">
        <name>Zn(2+)</name>
        <dbReference type="ChEBI" id="CHEBI:29105"/>
    </cofactor>
    <text evidence="12">Binds 1 zinc ion per subunit.</text>
</comment>
<evidence type="ECO:0000256" key="4">
    <source>
        <dbReference type="ARBA" id="ARBA00022670"/>
    </source>
</evidence>
<keyword evidence="9 13" id="KW-0482">Metalloprotease</keyword>
<evidence type="ECO:0000313" key="17">
    <source>
        <dbReference type="Proteomes" id="UP000268162"/>
    </source>
</evidence>
<reference evidence="17" key="1">
    <citation type="journal article" date="2018" name="Nat. Microbiol.">
        <title>Leveraging single-cell genomics to expand the fungal tree of life.</title>
        <authorList>
            <person name="Ahrendt S.R."/>
            <person name="Quandt C.A."/>
            <person name="Ciobanu D."/>
            <person name="Clum A."/>
            <person name="Salamov A."/>
            <person name="Andreopoulos B."/>
            <person name="Cheng J.F."/>
            <person name="Woyke T."/>
            <person name="Pelin A."/>
            <person name="Henrissat B."/>
            <person name="Reynolds N.K."/>
            <person name="Benny G.L."/>
            <person name="Smith M.E."/>
            <person name="James T.Y."/>
            <person name="Grigoriev I.V."/>
        </authorList>
    </citation>
    <scope>NUCLEOTIDE SEQUENCE [LARGE SCALE GENOMIC DNA]</scope>
    <source>
        <strain evidence="17">RSA 468</strain>
    </source>
</reference>
<feature type="binding site" evidence="12">
    <location>
        <position position="398"/>
    </location>
    <ligand>
        <name>Zn(2+)</name>
        <dbReference type="ChEBI" id="CHEBI:29105"/>
        <note>catalytic</note>
    </ligand>
</feature>
<evidence type="ECO:0000256" key="10">
    <source>
        <dbReference type="ARBA" id="ARBA00023145"/>
    </source>
</evidence>
<feature type="binding site" evidence="12">
    <location>
        <position position="211"/>
    </location>
    <ligand>
        <name>Zn(2+)</name>
        <dbReference type="ChEBI" id="CHEBI:29105"/>
        <note>catalytic</note>
    </ligand>
</feature>
<dbReference type="Pfam" id="PF07504">
    <property type="entry name" value="FTP"/>
    <property type="match status" value="1"/>
</dbReference>
<evidence type="ECO:0000256" key="5">
    <source>
        <dbReference type="ARBA" id="ARBA00022723"/>
    </source>
</evidence>
<dbReference type="Proteomes" id="UP000268162">
    <property type="component" value="Unassembled WGS sequence"/>
</dbReference>
<evidence type="ECO:0000256" key="14">
    <source>
        <dbReference type="SAM" id="MobiDB-lite"/>
    </source>
</evidence>
<dbReference type="PANTHER" id="PTHR33478:SF1">
    <property type="entry name" value="EXTRACELLULAR METALLOPROTEINASE MEP"/>
    <property type="match status" value="1"/>
</dbReference>
<dbReference type="InterPro" id="IPR011096">
    <property type="entry name" value="FTP_domain"/>
</dbReference>
<feature type="compositionally biased region" description="Polar residues" evidence="14">
    <location>
        <begin position="118"/>
        <end position="128"/>
    </location>
</feature>
<organism evidence="16 17">
    <name type="scientific">Dimargaris cristalligena</name>
    <dbReference type="NCBI Taxonomy" id="215637"/>
    <lineage>
        <taxon>Eukaryota</taxon>
        <taxon>Fungi</taxon>
        <taxon>Fungi incertae sedis</taxon>
        <taxon>Zoopagomycota</taxon>
        <taxon>Kickxellomycotina</taxon>
        <taxon>Dimargaritomycetes</taxon>
        <taxon>Dimargaritales</taxon>
        <taxon>Dimargaritaceae</taxon>
        <taxon>Dimargaris</taxon>
    </lineage>
</organism>
<evidence type="ECO:0000256" key="11">
    <source>
        <dbReference type="PIRSR" id="PIRSR601842-1"/>
    </source>
</evidence>
<dbReference type="SUPFAM" id="SSF55486">
    <property type="entry name" value="Metalloproteases ('zincins'), catalytic domain"/>
    <property type="match status" value="1"/>
</dbReference>
<comment type="similarity">
    <text evidence="2 13">Belongs to the peptidase M36 family.</text>
</comment>
<feature type="domain" description="FTP" evidence="15">
    <location>
        <begin position="18"/>
        <end position="65"/>
    </location>
</feature>
<dbReference type="GO" id="GO:0008270">
    <property type="term" value="F:zinc ion binding"/>
    <property type="evidence" value="ECO:0007669"/>
    <property type="project" value="InterPro"/>
</dbReference>
<dbReference type="AlphaFoldDB" id="A0A4P9ZRB0"/>
<dbReference type="GO" id="GO:0004222">
    <property type="term" value="F:metalloendopeptidase activity"/>
    <property type="evidence" value="ECO:0007669"/>
    <property type="project" value="InterPro"/>
</dbReference>
<evidence type="ECO:0000259" key="15">
    <source>
        <dbReference type="Pfam" id="PF07504"/>
    </source>
</evidence>
<evidence type="ECO:0000256" key="8">
    <source>
        <dbReference type="ARBA" id="ARBA00022833"/>
    </source>
</evidence>
<dbReference type="Gene3D" id="1.10.390.10">
    <property type="entry name" value="Neutral Protease Domain 2"/>
    <property type="match status" value="1"/>
</dbReference>
<dbReference type="EMBL" id="ML002729">
    <property type="protein sequence ID" value="RKP36044.1"/>
    <property type="molecule type" value="Genomic_DNA"/>
</dbReference>
<keyword evidence="4 13" id="KW-0645">Protease</keyword>
<gene>
    <name evidence="16" type="ORF">BJ085DRAFT_43570</name>
</gene>
<dbReference type="Gene3D" id="3.10.170.10">
    <property type="match status" value="1"/>
</dbReference>
<keyword evidence="6" id="KW-0732">Signal</keyword>
<feature type="region of interest" description="Disordered" evidence="14">
    <location>
        <begin position="116"/>
        <end position="149"/>
    </location>
</feature>
<keyword evidence="5 12" id="KW-0479">Metal-binding</keyword>
<dbReference type="InterPro" id="IPR001842">
    <property type="entry name" value="Peptidase_M36"/>
</dbReference>
<dbReference type="CDD" id="cd09596">
    <property type="entry name" value="M36"/>
    <property type="match status" value="1"/>
</dbReference>
<keyword evidence="7 13" id="KW-0378">Hydrolase</keyword>
<keyword evidence="17" id="KW-1185">Reference proteome</keyword>
<evidence type="ECO:0000256" key="12">
    <source>
        <dbReference type="PIRSR" id="PIRSR601842-2"/>
    </source>
</evidence>
<keyword evidence="3 13" id="KW-0964">Secreted</keyword>
<evidence type="ECO:0000256" key="7">
    <source>
        <dbReference type="ARBA" id="ARBA00022801"/>
    </source>
</evidence>
<name>A0A4P9ZRB0_9FUNG</name>
<protein>
    <recommendedName>
        <fullName evidence="13">Extracellular metalloproteinase</fullName>
        <ecNumber evidence="13">3.4.24.-</ecNumber>
    </recommendedName>
    <alternativeName>
        <fullName evidence="13">Fungalysin</fullName>
    </alternativeName>
</protein>
<dbReference type="Pfam" id="PF02128">
    <property type="entry name" value="Peptidase_M36"/>
    <property type="match status" value="1"/>
</dbReference>
<dbReference type="GO" id="GO:0006508">
    <property type="term" value="P:proteolysis"/>
    <property type="evidence" value="ECO:0007669"/>
    <property type="project" value="UniProtKB-KW"/>
</dbReference>
<sequence>MTRAIQFAADQYRLPQDEVVVKSHHTDTNTGLTHVYLRQLHHGEEISNANMNVNIGPDGSILSYGSIFLNAPSGQHPITDTETSSEAELGFISAEVNPLDAVYTVLTHLGHPPKANRGGSSFLGNASTTRDRNFGNKPGSDRLAGPSPSHVFHRIPGTLGETQALRTHIISPSGDLEAVWEISVRTPNDWVNGHVSRRTGQLIALVSWKSHATYHVFPLGYGSPLAGTRSRLHDNQFEKAINETRGNNVYAQADVAGDGNWAAKKRPSGGGNRVFDFPVDLAKHPTGYQDAAVVNLFYWTNMAHDDNNFDKGGKRSDAMIAMAQSGDKTNNSSFYCPPDGVHPMMKIDPYTRTNPKRDGDFDSDLIIHEYSHGVTTRLTGGADNSNCLAVGEAKGLGEGWSDFFALLFKLKASDTRFTNYPIGAYASGSSEGIRSKLYSTSDEMNPHRYSYLNYPAWWEEHLAGEVWATMLYEVLWNVVEAAGFESNLNQVASVKGNVLMFKYILGGLKIQPCAPTFLTARDALVQAEEAIDGGKYRCAIWRGFAKRGLGTRATNALGIRINSYAVPSGCDI</sequence>
<comment type="subcellular location">
    <subcellularLocation>
        <location evidence="1 13">Secreted</location>
    </subcellularLocation>
</comment>
<evidence type="ECO:0000256" key="9">
    <source>
        <dbReference type="ARBA" id="ARBA00023049"/>
    </source>
</evidence>
<evidence type="ECO:0000313" key="16">
    <source>
        <dbReference type="EMBL" id="RKP36044.1"/>
    </source>
</evidence>
<dbReference type="PRINTS" id="PR00999">
    <property type="entry name" value="FUNGALYSIN"/>
</dbReference>
<accession>A0A4P9ZRB0</accession>
<dbReference type="InterPro" id="IPR027268">
    <property type="entry name" value="Peptidase_M4/M1_CTD_sf"/>
</dbReference>
<evidence type="ECO:0000256" key="1">
    <source>
        <dbReference type="ARBA" id="ARBA00004613"/>
    </source>
</evidence>
<dbReference type="PANTHER" id="PTHR33478">
    <property type="entry name" value="EXTRACELLULAR METALLOPROTEINASE MEP"/>
    <property type="match status" value="1"/>
</dbReference>
<feature type="binding site" evidence="12">
    <location>
        <position position="372"/>
    </location>
    <ligand>
        <name>Zn(2+)</name>
        <dbReference type="ChEBI" id="CHEBI:29105"/>
        <note>catalytic</note>
    </ligand>
</feature>
<evidence type="ECO:0000256" key="6">
    <source>
        <dbReference type="ARBA" id="ARBA00022729"/>
    </source>
</evidence>